<evidence type="ECO:0000256" key="1">
    <source>
        <dbReference type="SAM" id="Phobius"/>
    </source>
</evidence>
<sequence>MSILATAVLAAEEGHHVVNELWFPAPLFGVIMFILFVAMAAVTFSFRDVANRHAEKAEAYAREHGGEGEHH</sequence>
<protein>
    <recommendedName>
        <fullName evidence="4">4-hydroxybenzoate polyprenyltransferase</fullName>
    </recommendedName>
</protein>
<comment type="caution">
    <text evidence="2">The sequence shown here is derived from an EMBL/GenBank/DDBJ whole genome shotgun (WGS) entry which is preliminary data.</text>
</comment>
<gene>
    <name evidence="2" type="ORF">J4H92_08190</name>
</gene>
<reference evidence="2" key="1">
    <citation type="submission" date="2021-03" db="EMBL/GenBank/DDBJ databases">
        <title>Leucobacter chromiisoli sp. nov., isolated from chromium-containing soil of chemical plant.</title>
        <authorList>
            <person name="Xu Z."/>
        </authorList>
    </citation>
    <scope>NUCLEOTIDE SEQUENCE</scope>
    <source>
        <strain evidence="2">S27</strain>
    </source>
</reference>
<proteinExistence type="predicted"/>
<keyword evidence="3" id="KW-1185">Reference proteome</keyword>
<feature type="transmembrane region" description="Helical" evidence="1">
    <location>
        <begin position="24"/>
        <end position="46"/>
    </location>
</feature>
<dbReference type="AlphaFoldDB" id="A0A939MNX9"/>
<name>A0A939MNX9_9MICO</name>
<accession>A0A939MNX9</accession>
<organism evidence="2 3">
    <name type="scientific">Leucobacter weissii</name>
    <dbReference type="NCBI Taxonomy" id="1983706"/>
    <lineage>
        <taxon>Bacteria</taxon>
        <taxon>Bacillati</taxon>
        <taxon>Actinomycetota</taxon>
        <taxon>Actinomycetes</taxon>
        <taxon>Micrococcales</taxon>
        <taxon>Microbacteriaceae</taxon>
        <taxon>Leucobacter</taxon>
    </lineage>
</organism>
<keyword evidence="1" id="KW-0812">Transmembrane</keyword>
<keyword evidence="1" id="KW-0472">Membrane</keyword>
<dbReference type="EMBL" id="JAGDYM010000009">
    <property type="protein sequence ID" value="MBO1901926.1"/>
    <property type="molecule type" value="Genomic_DNA"/>
</dbReference>
<dbReference type="Proteomes" id="UP000664382">
    <property type="component" value="Unassembled WGS sequence"/>
</dbReference>
<evidence type="ECO:0008006" key="4">
    <source>
        <dbReference type="Google" id="ProtNLM"/>
    </source>
</evidence>
<evidence type="ECO:0000313" key="3">
    <source>
        <dbReference type="Proteomes" id="UP000664382"/>
    </source>
</evidence>
<dbReference type="RefSeq" id="WP_208097688.1">
    <property type="nucleotide sequence ID" value="NZ_JAGDYM010000009.1"/>
</dbReference>
<evidence type="ECO:0000313" key="2">
    <source>
        <dbReference type="EMBL" id="MBO1901926.1"/>
    </source>
</evidence>
<keyword evidence="1" id="KW-1133">Transmembrane helix</keyword>